<evidence type="ECO:0000313" key="7">
    <source>
        <dbReference type="Proteomes" id="UP000557872"/>
    </source>
</evidence>
<feature type="domain" description="RNA polymerase sigma-70 region 2" evidence="5">
    <location>
        <begin position="40"/>
        <end position="104"/>
    </location>
</feature>
<gene>
    <name evidence="6" type="ORF">HW115_05740</name>
</gene>
<dbReference type="Proteomes" id="UP000557872">
    <property type="component" value="Unassembled WGS sequence"/>
</dbReference>
<dbReference type="EMBL" id="JACBAZ010000002">
    <property type="protein sequence ID" value="NWK55102.1"/>
    <property type="molecule type" value="Genomic_DNA"/>
</dbReference>
<dbReference type="PANTHER" id="PTHR43133">
    <property type="entry name" value="RNA POLYMERASE ECF-TYPE SIGMA FACTO"/>
    <property type="match status" value="1"/>
</dbReference>
<dbReference type="InterPro" id="IPR007627">
    <property type="entry name" value="RNA_pol_sigma70_r2"/>
</dbReference>
<keyword evidence="7" id="KW-1185">Reference proteome</keyword>
<reference evidence="6 7" key="1">
    <citation type="submission" date="2020-07" db="EMBL/GenBank/DDBJ databases">
        <title>Roseicoccus Jingziensis gen. nov., sp. nov., isolated from coastal seawater.</title>
        <authorList>
            <person name="Feng X."/>
        </authorList>
    </citation>
    <scope>NUCLEOTIDE SEQUENCE [LARGE SCALE GENOMIC DNA]</scope>
    <source>
        <strain evidence="6 7">N1E253</strain>
    </source>
</reference>
<dbReference type="Pfam" id="PF04542">
    <property type="entry name" value="Sigma70_r2"/>
    <property type="match status" value="1"/>
</dbReference>
<organism evidence="6 7">
    <name type="scientific">Oceaniferula marina</name>
    <dbReference type="NCBI Taxonomy" id="2748318"/>
    <lineage>
        <taxon>Bacteria</taxon>
        <taxon>Pseudomonadati</taxon>
        <taxon>Verrucomicrobiota</taxon>
        <taxon>Verrucomicrobiia</taxon>
        <taxon>Verrucomicrobiales</taxon>
        <taxon>Verrucomicrobiaceae</taxon>
        <taxon>Oceaniferula</taxon>
    </lineage>
</organism>
<dbReference type="GO" id="GO:0006352">
    <property type="term" value="P:DNA-templated transcription initiation"/>
    <property type="evidence" value="ECO:0007669"/>
    <property type="project" value="InterPro"/>
</dbReference>
<sequence length="210" mass="24055">MKLPKRAAYSGSVSSDMTSRTLLMLVKDQGNDASWQEFTKAYHGYIYALIRKRGIAHEDAEELVQDVMVKVWKALGDFLYEPERCRFRTWLARICKNTSINFLKLKSTRQKAMHIDDGENAVIQLCQQAKIEENEEIEWQLFIAGKAWQQAQQKFNQLHLDIYSRMAAGESAAAVANALGIKENTAYVYRKAVQNEMGKTIKRLNSELDA</sequence>
<name>A0A851GDU6_9BACT</name>
<dbReference type="GO" id="GO:0003677">
    <property type="term" value="F:DNA binding"/>
    <property type="evidence" value="ECO:0007669"/>
    <property type="project" value="UniProtKB-KW"/>
</dbReference>
<proteinExistence type="predicted"/>
<keyword evidence="1" id="KW-0805">Transcription regulation</keyword>
<dbReference type="RefSeq" id="WP_178931641.1">
    <property type="nucleotide sequence ID" value="NZ_JACBAZ010000002.1"/>
</dbReference>
<dbReference type="PANTHER" id="PTHR43133:SF8">
    <property type="entry name" value="RNA POLYMERASE SIGMA FACTOR HI_1459-RELATED"/>
    <property type="match status" value="1"/>
</dbReference>
<dbReference type="GO" id="GO:0016987">
    <property type="term" value="F:sigma factor activity"/>
    <property type="evidence" value="ECO:0007669"/>
    <property type="project" value="UniProtKB-KW"/>
</dbReference>
<keyword evidence="2" id="KW-0731">Sigma factor</keyword>
<evidence type="ECO:0000256" key="1">
    <source>
        <dbReference type="ARBA" id="ARBA00023015"/>
    </source>
</evidence>
<keyword evidence="3" id="KW-0238">DNA-binding</keyword>
<evidence type="ECO:0000256" key="3">
    <source>
        <dbReference type="ARBA" id="ARBA00023125"/>
    </source>
</evidence>
<accession>A0A851GDU6</accession>
<dbReference type="SUPFAM" id="SSF88946">
    <property type="entry name" value="Sigma2 domain of RNA polymerase sigma factors"/>
    <property type="match status" value="1"/>
</dbReference>
<evidence type="ECO:0000256" key="4">
    <source>
        <dbReference type="ARBA" id="ARBA00023163"/>
    </source>
</evidence>
<dbReference type="InterPro" id="IPR014284">
    <property type="entry name" value="RNA_pol_sigma-70_dom"/>
</dbReference>
<comment type="caution">
    <text evidence="6">The sequence shown here is derived from an EMBL/GenBank/DDBJ whole genome shotgun (WGS) entry which is preliminary data.</text>
</comment>
<dbReference type="InterPro" id="IPR039425">
    <property type="entry name" value="RNA_pol_sigma-70-like"/>
</dbReference>
<dbReference type="Gene3D" id="1.10.1740.10">
    <property type="match status" value="1"/>
</dbReference>
<keyword evidence="4" id="KW-0804">Transcription</keyword>
<evidence type="ECO:0000259" key="5">
    <source>
        <dbReference type="Pfam" id="PF04542"/>
    </source>
</evidence>
<evidence type="ECO:0000313" key="6">
    <source>
        <dbReference type="EMBL" id="NWK55102.1"/>
    </source>
</evidence>
<dbReference type="InterPro" id="IPR013325">
    <property type="entry name" value="RNA_pol_sigma_r2"/>
</dbReference>
<dbReference type="AlphaFoldDB" id="A0A851GDU6"/>
<dbReference type="NCBIfam" id="TIGR02937">
    <property type="entry name" value="sigma70-ECF"/>
    <property type="match status" value="1"/>
</dbReference>
<protein>
    <submittedName>
        <fullName evidence="6">RNA polymerase sigma factor</fullName>
    </submittedName>
</protein>
<evidence type="ECO:0000256" key="2">
    <source>
        <dbReference type="ARBA" id="ARBA00023082"/>
    </source>
</evidence>